<proteinExistence type="predicted"/>
<name>A0AAD6SGW4_9AGAR</name>
<gene>
    <name evidence="2" type="ORF">C8F04DRAFT_1191663</name>
</gene>
<evidence type="ECO:0000313" key="3">
    <source>
        <dbReference type="Proteomes" id="UP001218188"/>
    </source>
</evidence>
<sequence length="146" mass="15187">MQYSLWCTPLAQRARRACSFRAHGTKTGTIIGGGFARAAEGGSIEATHPVLRASRGEAVAPVDRERGWGGVGGGGVEHSEQVYASGPLNTVRDARKGGTLSEGQDDMAGVGREAKVVENAMGIHLPHSQGKHAPQTPAQFTGAVWG</sequence>
<feature type="region of interest" description="Disordered" evidence="1">
    <location>
        <begin position="126"/>
        <end position="146"/>
    </location>
</feature>
<reference evidence="2" key="1">
    <citation type="submission" date="2023-03" db="EMBL/GenBank/DDBJ databases">
        <title>Massive genome expansion in bonnet fungi (Mycena s.s.) driven by repeated elements and novel gene families across ecological guilds.</title>
        <authorList>
            <consortium name="Lawrence Berkeley National Laboratory"/>
            <person name="Harder C.B."/>
            <person name="Miyauchi S."/>
            <person name="Viragh M."/>
            <person name="Kuo A."/>
            <person name="Thoen E."/>
            <person name="Andreopoulos B."/>
            <person name="Lu D."/>
            <person name="Skrede I."/>
            <person name="Drula E."/>
            <person name="Henrissat B."/>
            <person name="Morin E."/>
            <person name="Kohler A."/>
            <person name="Barry K."/>
            <person name="LaButti K."/>
            <person name="Morin E."/>
            <person name="Salamov A."/>
            <person name="Lipzen A."/>
            <person name="Mereny Z."/>
            <person name="Hegedus B."/>
            <person name="Baldrian P."/>
            <person name="Stursova M."/>
            <person name="Weitz H."/>
            <person name="Taylor A."/>
            <person name="Grigoriev I.V."/>
            <person name="Nagy L.G."/>
            <person name="Martin F."/>
            <person name="Kauserud H."/>
        </authorList>
    </citation>
    <scope>NUCLEOTIDE SEQUENCE</scope>
    <source>
        <strain evidence="2">CBHHK200</strain>
    </source>
</reference>
<organism evidence="2 3">
    <name type="scientific">Mycena alexandri</name>
    <dbReference type="NCBI Taxonomy" id="1745969"/>
    <lineage>
        <taxon>Eukaryota</taxon>
        <taxon>Fungi</taxon>
        <taxon>Dikarya</taxon>
        <taxon>Basidiomycota</taxon>
        <taxon>Agaricomycotina</taxon>
        <taxon>Agaricomycetes</taxon>
        <taxon>Agaricomycetidae</taxon>
        <taxon>Agaricales</taxon>
        <taxon>Marasmiineae</taxon>
        <taxon>Mycenaceae</taxon>
        <taxon>Mycena</taxon>
    </lineage>
</organism>
<protein>
    <submittedName>
        <fullName evidence="2">Uncharacterized protein</fullName>
    </submittedName>
</protein>
<evidence type="ECO:0000256" key="1">
    <source>
        <dbReference type="SAM" id="MobiDB-lite"/>
    </source>
</evidence>
<dbReference type="Proteomes" id="UP001218188">
    <property type="component" value="Unassembled WGS sequence"/>
</dbReference>
<accession>A0AAD6SGW4</accession>
<evidence type="ECO:0000313" key="2">
    <source>
        <dbReference type="EMBL" id="KAJ7025212.1"/>
    </source>
</evidence>
<comment type="caution">
    <text evidence="2">The sequence shown here is derived from an EMBL/GenBank/DDBJ whole genome shotgun (WGS) entry which is preliminary data.</text>
</comment>
<keyword evidence="3" id="KW-1185">Reference proteome</keyword>
<dbReference type="EMBL" id="JARJCM010000157">
    <property type="protein sequence ID" value="KAJ7025212.1"/>
    <property type="molecule type" value="Genomic_DNA"/>
</dbReference>
<dbReference type="AlphaFoldDB" id="A0AAD6SGW4"/>